<gene>
    <name evidence="2" type="ORF">ACHAWU_005253</name>
</gene>
<evidence type="ECO:0008006" key="4">
    <source>
        <dbReference type="Google" id="ProtNLM"/>
    </source>
</evidence>
<dbReference type="AlphaFoldDB" id="A0ABD3M4T7"/>
<dbReference type="Proteomes" id="UP001530293">
    <property type="component" value="Unassembled WGS sequence"/>
</dbReference>
<proteinExistence type="predicted"/>
<evidence type="ECO:0000256" key="1">
    <source>
        <dbReference type="SAM" id="MobiDB-lite"/>
    </source>
</evidence>
<feature type="region of interest" description="Disordered" evidence="1">
    <location>
        <begin position="412"/>
        <end position="459"/>
    </location>
</feature>
<feature type="compositionally biased region" description="Low complexity" evidence="1">
    <location>
        <begin position="16"/>
        <end position="45"/>
    </location>
</feature>
<feature type="region of interest" description="Disordered" evidence="1">
    <location>
        <begin position="1"/>
        <end position="109"/>
    </location>
</feature>
<feature type="region of interest" description="Disordered" evidence="1">
    <location>
        <begin position="356"/>
        <end position="382"/>
    </location>
</feature>
<name>A0ABD3M4T7_9STRA</name>
<comment type="caution">
    <text evidence="2">The sequence shown here is derived from an EMBL/GenBank/DDBJ whole genome shotgun (WGS) entry which is preliminary data.</text>
</comment>
<feature type="compositionally biased region" description="Acidic residues" evidence="1">
    <location>
        <begin position="62"/>
        <end position="101"/>
    </location>
</feature>
<feature type="compositionally biased region" description="Acidic residues" evidence="1">
    <location>
        <begin position="423"/>
        <end position="432"/>
    </location>
</feature>
<evidence type="ECO:0000313" key="2">
    <source>
        <dbReference type="EMBL" id="KAL3758667.1"/>
    </source>
</evidence>
<dbReference type="EMBL" id="JALLBG020000227">
    <property type="protein sequence ID" value="KAL3758667.1"/>
    <property type="molecule type" value="Genomic_DNA"/>
</dbReference>
<sequence>MPSSLEDEAKLPAEHAAAASASASSAAAAASSTTAAASSSSAAAARGGGVKYDDDFDHYNDDHDEDLDFDPSASDDDDDDDDEQDDDDDDEEEDYDEDYEEAAAATSNDDPVILEGSIYLNDMGKIIFTGTWCLNSQLPSKSTENGNNNKGDGVLSDERRQKQTFRLESQNTFTAPPNPSSIVNELGPAIENNSGILHEYERMNAEEAKIKAPNMFDSAGNIKESILAKMNGPRNAFDVRYPTMDRLGTFDGVLPKNAYITERRSPILFDGYFIEPNDSNNSDKKKKVKESNVSIIFSLDEMQFDNPQRYDINGSGMNEYGAFQIDGSYYIPGQEGDCKSGMASVWCSKTYTFYSGGGGGAKARRKRGGKKNNDDDDDDDDDDALLEKADYAEVGELYEDATMSIEDLRRKYYGGGGSGAGDDGMDDDADDDGGGKMPAVKKSRPSPAKDDSDDDDCGF</sequence>
<protein>
    <recommendedName>
        <fullName evidence="4">Transcription factor TFIIIC triple barrel domain-containing protein</fullName>
    </recommendedName>
</protein>
<organism evidence="2 3">
    <name type="scientific">Discostella pseudostelligera</name>
    <dbReference type="NCBI Taxonomy" id="259834"/>
    <lineage>
        <taxon>Eukaryota</taxon>
        <taxon>Sar</taxon>
        <taxon>Stramenopiles</taxon>
        <taxon>Ochrophyta</taxon>
        <taxon>Bacillariophyta</taxon>
        <taxon>Coscinodiscophyceae</taxon>
        <taxon>Thalassiosirophycidae</taxon>
        <taxon>Stephanodiscales</taxon>
        <taxon>Stephanodiscaceae</taxon>
        <taxon>Discostella</taxon>
    </lineage>
</organism>
<feature type="compositionally biased region" description="Gly residues" evidence="1">
    <location>
        <begin position="413"/>
        <end position="422"/>
    </location>
</feature>
<feature type="compositionally biased region" description="Basic and acidic residues" evidence="1">
    <location>
        <begin position="51"/>
        <end position="61"/>
    </location>
</feature>
<accession>A0ABD3M4T7</accession>
<evidence type="ECO:0000313" key="3">
    <source>
        <dbReference type="Proteomes" id="UP001530293"/>
    </source>
</evidence>
<keyword evidence="3" id="KW-1185">Reference proteome</keyword>
<reference evidence="2 3" key="1">
    <citation type="submission" date="2024-10" db="EMBL/GenBank/DDBJ databases">
        <title>Updated reference genomes for cyclostephanoid diatoms.</title>
        <authorList>
            <person name="Roberts W.R."/>
            <person name="Alverson A.J."/>
        </authorList>
    </citation>
    <scope>NUCLEOTIDE SEQUENCE [LARGE SCALE GENOMIC DNA]</scope>
    <source>
        <strain evidence="2 3">AJA232-27</strain>
    </source>
</reference>